<feature type="region of interest" description="Disordered" evidence="1">
    <location>
        <begin position="1"/>
        <end position="25"/>
    </location>
</feature>
<feature type="domain" description="Linalool dehydratase/isomerase" evidence="2">
    <location>
        <begin position="81"/>
        <end position="157"/>
    </location>
</feature>
<dbReference type="InterPro" id="IPR041411">
    <property type="entry name" value="Ldi"/>
</dbReference>
<dbReference type="AlphaFoldDB" id="A0A8H4L699"/>
<evidence type="ECO:0000313" key="3">
    <source>
        <dbReference type="EMBL" id="KAF4462881.1"/>
    </source>
</evidence>
<evidence type="ECO:0000313" key="4">
    <source>
        <dbReference type="Proteomes" id="UP000554235"/>
    </source>
</evidence>
<keyword evidence="4" id="KW-1185">Reference proteome</keyword>
<sequence>MSTVTTTRTSSRLPLLGSESAADEHGCPTKLGDGFLDAFPKLSREQAGHLRHFHNLSSQRDGEWQHMGTQDAGQEWLDAYRYQLAIMTYAAATAHYNRLPVLRSAFRNLMLNLIHKMLLRDVWGYWFLTSHSGVFVDPDIKELRKPWADPIVKENIMNPLFWGMGPEKFSYTRQSLQAAILREMEREKWLGVCCEPNNIFIVCNQFPLVALRYNDIRDKTNISEEVLEKYQAAWKAKGMRQENGLFISWYYPKQDKKKPSRDIGGTAWSAAYMNAWNPSVGHGTWKQAIGFLAKPNDQAIVSSKQWPKEFRLPVKTPVFGYVMQWVSEVGDQATLAGLLAHVDGAFNPTWLRGGLFYRPQESEKSRLSPTVDAFTGNAAIGYSRLNVFDGQRNMYEDPWGEEHFANTPHIEGIDFSSDVDFLRAAWNEELNALAITMRTWNNDTKQLVQPLGTIT</sequence>
<feature type="domain" description="Linalool dehydratase/isomerase" evidence="2">
    <location>
        <begin position="158"/>
        <end position="361"/>
    </location>
</feature>
<keyword evidence="3" id="KW-0413">Isomerase</keyword>
<accession>A0A8H4L699</accession>
<dbReference type="Proteomes" id="UP000554235">
    <property type="component" value="Unassembled WGS sequence"/>
</dbReference>
<evidence type="ECO:0000259" key="2">
    <source>
        <dbReference type="Pfam" id="PF18566"/>
    </source>
</evidence>
<protein>
    <submittedName>
        <fullName evidence="3">Linalool dehydratase-isomerase</fullName>
    </submittedName>
</protein>
<name>A0A8H4L699_9HYPO</name>
<dbReference type="EMBL" id="JAADYS010001465">
    <property type="protein sequence ID" value="KAF4462881.1"/>
    <property type="molecule type" value="Genomic_DNA"/>
</dbReference>
<organism evidence="3 4">
    <name type="scientific">Fusarium albosuccineum</name>
    <dbReference type="NCBI Taxonomy" id="1237068"/>
    <lineage>
        <taxon>Eukaryota</taxon>
        <taxon>Fungi</taxon>
        <taxon>Dikarya</taxon>
        <taxon>Ascomycota</taxon>
        <taxon>Pezizomycotina</taxon>
        <taxon>Sordariomycetes</taxon>
        <taxon>Hypocreomycetidae</taxon>
        <taxon>Hypocreales</taxon>
        <taxon>Nectriaceae</taxon>
        <taxon>Fusarium</taxon>
        <taxon>Fusarium decemcellulare species complex</taxon>
    </lineage>
</organism>
<dbReference type="Pfam" id="PF18566">
    <property type="entry name" value="Ldi"/>
    <property type="match status" value="2"/>
</dbReference>
<evidence type="ECO:0000256" key="1">
    <source>
        <dbReference type="SAM" id="MobiDB-lite"/>
    </source>
</evidence>
<gene>
    <name evidence="3" type="ORF">FALBO_10300</name>
</gene>
<dbReference type="GO" id="GO:0016853">
    <property type="term" value="F:isomerase activity"/>
    <property type="evidence" value="ECO:0007669"/>
    <property type="project" value="UniProtKB-KW"/>
</dbReference>
<dbReference type="OrthoDB" id="9979195at2759"/>
<reference evidence="3 4" key="1">
    <citation type="submission" date="2020-01" db="EMBL/GenBank/DDBJ databases">
        <title>Identification and distribution of gene clusters putatively required for synthesis of sphingolipid metabolism inhibitors in phylogenetically diverse species of the filamentous fungus Fusarium.</title>
        <authorList>
            <person name="Kim H.-S."/>
            <person name="Busman M."/>
            <person name="Brown D.W."/>
            <person name="Divon H."/>
            <person name="Uhlig S."/>
            <person name="Proctor R.H."/>
        </authorList>
    </citation>
    <scope>NUCLEOTIDE SEQUENCE [LARGE SCALE GENOMIC DNA]</scope>
    <source>
        <strain evidence="3 4">NRRL 20459</strain>
    </source>
</reference>
<proteinExistence type="predicted"/>
<comment type="caution">
    <text evidence="3">The sequence shown here is derived from an EMBL/GenBank/DDBJ whole genome shotgun (WGS) entry which is preliminary data.</text>
</comment>
<feature type="compositionally biased region" description="Low complexity" evidence="1">
    <location>
        <begin position="1"/>
        <end position="12"/>
    </location>
</feature>